<dbReference type="Gene3D" id="3.30.930.10">
    <property type="entry name" value="Bira Bifunctional Protein, Domain 2"/>
    <property type="match status" value="1"/>
</dbReference>
<dbReference type="SUPFAM" id="SSF54991">
    <property type="entry name" value="Anticodon-binding domain of PheRS"/>
    <property type="match status" value="1"/>
</dbReference>
<dbReference type="EMBL" id="LJNI01000060">
    <property type="protein sequence ID" value="KPJ72703.1"/>
    <property type="molecule type" value="Genomic_DNA"/>
</dbReference>
<feature type="binding site" evidence="15">
    <location>
        <position position="453"/>
    </location>
    <ligand>
        <name>Mg(2+)</name>
        <dbReference type="ChEBI" id="CHEBI:18420"/>
        <note>shared with alpha subunit</note>
    </ligand>
</feature>
<dbReference type="PROSITE" id="PS50886">
    <property type="entry name" value="TRBD"/>
    <property type="match status" value="1"/>
</dbReference>
<dbReference type="SMART" id="SM00873">
    <property type="entry name" value="B3_4"/>
    <property type="match status" value="1"/>
</dbReference>
<comment type="cofactor">
    <cofactor evidence="15">
        <name>Mg(2+)</name>
        <dbReference type="ChEBI" id="CHEBI:18420"/>
    </cofactor>
    <text evidence="15">Binds 2 magnesium ions per tetramer.</text>
</comment>
<keyword evidence="9 15" id="KW-0067">ATP-binding</keyword>
<evidence type="ECO:0000256" key="3">
    <source>
        <dbReference type="ARBA" id="ARBA00011209"/>
    </source>
</evidence>
<dbReference type="FunFam" id="3.30.70.380:FF:000001">
    <property type="entry name" value="Phenylalanine--tRNA ligase beta subunit"/>
    <property type="match status" value="1"/>
</dbReference>
<dbReference type="PANTHER" id="PTHR10947">
    <property type="entry name" value="PHENYLALANYL-TRNA SYNTHETASE BETA CHAIN AND LEUCINE-RICH REPEAT-CONTAINING PROTEIN 47"/>
    <property type="match status" value="1"/>
</dbReference>
<comment type="caution">
    <text evidence="20">The sequence shown here is derived from an EMBL/GenBank/DDBJ whole genome shotgun (WGS) entry which is preliminary data.</text>
</comment>
<dbReference type="Pfam" id="PF17759">
    <property type="entry name" value="tRNA_synthFbeta"/>
    <property type="match status" value="1"/>
</dbReference>
<dbReference type="InterPro" id="IPR041616">
    <property type="entry name" value="PheRS_beta_core"/>
</dbReference>
<evidence type="ECO:0000256" key="12">
    <source>
        <dbReference type="ARBA" id="ARBA00022917"/>
    </source>
</evidence>
<keyword evidence="11 16" id="KW-0694">RNA-binding</keyword>
<dbReference type="HAMAP" id="MF_00283">
    <property type="entry name" value="Phe_tRNA_synth_beta1"/>
    <property type="match status" value="1"/>
</dbReference>
<keyword evidence="12 15" id="KW-0648">Protein biosynthesis</keyword>
<evidence type="ECO:0000256" key="16">
    <source>
        <dbReference type="PROSITE-ProRule" id="PRU00209"/>
    </source>
</evidence>
<dbReference type="GO" id="GO:0006432">
    <property type="term" value="P:phenylalanyl-tRNA aminoacylation"/>
    <property type="evidence" value="ECO:0007669"/>
    <property type="project" value="UniProtKB-UniRule"/>
</dbReference>
<dbReference type="InterPro" id="IPR005121">
    <property type="entry name" value="Fdx_antiC-bd"/>
</dbReference>
<dbReference type="Pfam" id="PF03147">
    <property type="entry name" value="FDX-ACB"/>
    <property type="match status" value="1"/>
</dbReference>
<dbReference type="InterPro" id="IPR002547">
    <property type="entry name" value="tRNA-bd_dom"/>
</dbReference>
<comment type="subunit">
    <text evidence="3 15">Tetramer of two alpha and two beta subunits.</text>
</comment>
<dbReference type="InterPro" id="IPR036690">
    <property type="entry name" value="Fdx_antiC-bd_sf"/>
</dbReference>
<comment type="catalytic activity">
    <reaction evidence="14 15">
        <text>tRNA(Phe) + L-phenylalanine + ATP = L-phenylalanyl-tRNA(Phe) + AMP + diphosphate + H(+)</text>
        <dbReference type="Rhea" id="RHEA:19413"/>
        <dbReference type="Rhea" id="RHEA-COMP:9668"/>
        <dbReference type="Rhea" id="RHEA-COMP:9699"/>
        <dbReference type="ChEBI" id="CHEBI:15378"/>
        <dbReference type="ChEBI" id="CHEBI:30616"/>
        <dbReference type="ChEBI" id="CHEBI:33019"/>
        <dbReference type="ChEBI" id="CHEBI:58095"/>
        <dbReference type="ChEBI" id="CHEBI:78442"/>
        <dbReference type="ChEBI" id="CHEBI:78531"/>
        <dbReference type="ChEBI" id="CHEBI:456215"/>
        <dbReference type="EC" id="6.1.1.20"/>
    </reaction>
</comment>
<keyword evidence="13 15" id="KW-0030">Aminoacyl-tRNA synthetase</keyword>
<evidence type="ECO:0000256" key="7">
    <source>
        <dbReference type="ARBA" id="ARBA00022723"/>
    </source>
</evidence>
<feature type="binding site" evidence="15">
    <location>
        <position position="443"/>
    </location>
    <ligand>
        <name>Mg(2+)</name>
        <dbReference type="ChEBI" id="CHEBI:18420"/>
        <note>shared with alpha subunit</note>
    </ligand>
</feature>
<dbReference type="PANTHER" id="PTHR10947:SF0">
    <property type="entry name" value="PHENYLALANINE--TRNA LIGASE BETA SUBUNIT"/>
    <property type="match status" value="1"/>
</dbReference>
<dbReference type="InterPro" id="IPR045060">
    <property type="entry name" value="Phe-tRNA-ligase_IIc_bsu"/>
</dbReference>
<keyword evidence="10 15" id="KW-0460">Magnesium</keyword>
<evidence type="ECO:0000259" key="19">
    <source>
        <dbReference type="PROSITE" id="PS51483"/>
    </source>
</evidence>
<feature type="domain" description="TRNA-binding" evidence="17">
    <location>
        <begin position="37"/>
        <end position="142"/>
    </location>
</feature>
<dbReference type="GO" id="GO:0005524">
    <property type="term" value="F:ATP binding"/>
    <property type="evidence" value="ECO:0007669"/>
    <property type="project" value="UniProtKB-UniRule"/>
</dbReference>
<dbReference type="GO" id="GO:0000049">
    <property type="term" value="F:tRNA binding"/>
    <property type="evidence" value="ECO:0007669"/>
    <property type="project" value="UniProtKB-UniRule"/>
</dbReference>
<dbReference type="Gene3D" id="3.30.56.10">
    <property type="match status" value="2"/>
</dbReference>
<evidence type="ECO:0000256" key="9">
    <source>
        <dbReference type="ARBA" id="ARBA00022840"/>
    </source>
</evidence>
<evidence type="ECO:0000256" key="11">
    <source>
        <dbReference type="ARBA" id="ARBA00022884"/>
    </source>
</evidence>
<dbReference type="GO" id="GO:0000287">
    <property type="term" value="F:magnesium ion binding"/>
    <property type="evidence" value="ECO:0007669"/>
    <property type="project" value="UniProtKB-UniRule"/>
</dbReference>
<dbReference type="SMART" id="SM00896">
    <property type="entry name" value="FDX-ACB"/>
    <property type="match status" value="1"/>
</dbReference>
<dbReference type="Gene3D" id="3.50.40.10">
    <property type="entry name" value="Phenylalanyl-trna Synthetase, Chain B, domain 3"/>
    <property type="match status" value="1"/>
</dbReference>
<comment type="subcellular location">
    <subcellularLocation>
        <location evidence="1 15">Cytoplasm</location>
    </subcellularLocation>
</comment>
<keyword evidence="7 15" id="KW-0479">Metal-binding</keyword>
<dbReference type="CDD" id="cd02796">
    <property type="entry name" value="tRNA_bind_bactPheRS"/>
    <property type="match status" value="1"/>
</dbReference>
<protein>
    <recommendedName>
        <fullName evidence="15">Phenylalanine--tRNA ligase beta subunit</fullName>
        <ecNumber evidence="15">6.1.1.20</ecNumber>
    </recommendedName>
    <alternativeName>
        <fullName evidence="15">Phenylalanyl-tRNA synthetase beta subunit</fullName>
        <shortName evidence="15">PheRS</shortName>
    </alternativeName>
</protein>
<evidence type="ECO:0000256" key="6">
    <source>
        <dbReference type="ARBA" id="ARBA00022598"/>
    </source>
</evidence>
<dbReference type="Pfam" id="PF01588">
    <property type="entry name" value="tRNA_bind"/>
    <property type="match status" value="1"/>
</dbReference>
<dbReference type="NCBIfam" id="TIGR00472">
    <property type="entry name" value="pheT_bact"/>
    <property type="match status" value="1"/>
</dbReference>
<keyword evidence="5 16" id="KW-0820">tRNA-binding</keyword>
<reference evidence="20 21" key="1">
    <citation type="journal article" date="2015" name="Microbiome">
        <title>Genomic resolution of linkages in carbon, nitrogen, and sulfur cycling among widespread estuary sediment bacteria.</title>
        <authorList>
            <person name="Baker B.J."/>
            <person name="Lazar C.S."/>
            <person name="Teske A.P."/>
            <person name="Dick G.J."/>
        </authorList>
    </citation>
    <scope>NUCLEOTIDE SEQUENCE [LARGE SCALE GENOMIC DNA]</scope>
    <source>
        <strain evidence="20">DG_78</strain>
    </source>
</reference>
<evidence type="ECO:0000313" key="20">
    <source>
        <dbReference type="EMBL" id="KPJ72703.1"/>
    </source>
</evidence>
<dbReference type="CDD" id="cd00769">
    <property type="entry name" value="PheRS_beta_core"/>
    <property type="match status" value="1"/>
</dbReference>
<dbReference type="GO" id="GO:0009328">
    <property type="term" value="C:phenylalanine-tRNA ligase complex"/>
    <property type="evidence" value="ECO:0007669"/>
    <property type="project" value="TreeGrafter"/>
</dbReference>
<dbReference type="PROSITE" id="PS51483">
    <property type="entry name" value="B5"/>
    <property type="match status" value="1"/>
</dbReference>
<dbReference type="Gene3D" id="3.30.70.380">
    <property type="entry name" value="Ferrodoxin-fold anticodon-binding domain"/>
    <property type="match status" value="1"/>
</dbReference>
<evidence type="ECO:0000256" key="15">
    <source>
        <dbReference type="HAMAP-Rule" id="MF_00283"/>
    </source>
</evidence>
<gene>
    <name evidence="15" type="primary">pheT</name>
    <name evidence="20" type="ORF">AMJ52_05465</name>
</gene>
<evidence type="ECO:0000256" key="5">
    <source>
        <dbReference type="ARBA" id="ARBA00022555"/>
    </source>
</evidence>
<dbReference type="InterPro" id="IPR004532">
    <property type="entry name" value="Phe-tRNA-ligase_IIc_bsu_bact"/>
</dbReference>
<dbReference type="InterPro" id="IPR012340">
    <property type="entry name" value="NA-bd_OB-fold"/>
</dbReference>
<dbReference type="InterPro" id="IPR009061">
    <property type="entry name" value="DNA-bd_dom_put_sf"/>
</dbReference>
<accession>A0A0S7YE10</accession>
<feature type="domain" description="B5" evidence="19">
    <location>
        <begin position="391"/>
        <end position="465"/>
    </location>
</feature>
<dbReference type="SUPFAM" id="SSF55681">
    <property type="entry name" value="Class II aaRS and biotin synthetases"/>
    <property type="match status" value="1"/>
</dbReference>
<proteinExistence type="inferred from homology"/>
<feature type="binding site" evidence="15">
    <location>
        <position position="452"/>
    </location>
    <ligand>
        <name>Mg(2+)</name>
        <dbReference type="ChEBI" id="CHEBI:18420"/>
        <note>shared with alpha subunit</note>
    </ligand>
</feature>
<evidence type="ECO:0000256" key="8">
    <source>
        <dbReference type="ARBA" id="ARBA00022741"/>
    </source>
</evidence>
<dbReference type="InterPro" id="IPR045864">
    <property type="entry name" value="aa-tRNA-synth_II/BPL/LPL"/>
</dbReference>
<dbReference type="Pfam" id="PF03483">
    <property type="entry name" value="B3_4"/>
    <property type="match status" value="1"/>
</dbReference>
<dbReference type="PATRIC" id="fig|1703772.3.peg.1702"/>
<evidence type="ECO:0000256" key="10">
    <source>
        <dbReference type="ARBA" id="ARBA00022842"/>
    </source>
</evidence>
<evidence type="ECO:0000259" key="18">
    <source>
        <dbReference type="PROSITE" id="PS51447"/>
    </source>
</evidence>
<evidence type="ECO:0000256" key="14">
    <source>
        <dbReference type="ARBA" id="ARBA00049255"/>
    </source>
</evidence>
<evidence type="ECO:0000313" key="21">
    <source>
        <dbReference type="Proteomes" id="UP000051012"/>
    </source>
</evidence>
<evidence type="ECO:0000259" key="17">
    <source>
        <dbReference type="PROSITE" id="PS50886"/>
    </source>
</evidence>
<dbReference type="SUPFAM" id="SSF46955">
    <property type="entry name" value="Putative DNA-binding domain"/>
    <property type="match status" value="1"/>
</dbReference>
<keyword evidence="8 15" id="KW-0547">Nucleotide-binding</keyword>
<evidence type="ECO:0000256" key="4">
    <source>
        <dbReference type="ARBA" id="ARBA00022490"/>
    </source>
</evidence>
<feature type="binding site" evidence="15">
    <location>
        <position position="449"/>
    </location>
    <ligand>
        <name>Mg(2+)</name>
        <dbReference type="ChEBI" id="CHEBI:18420"/>
        <note>shared with alpha subunit</note>
    </ligand>
</feature>
<organism evidence="20 21">
    <name type="scientific">candidate division TA06 bacterium DG_78</name>
    <dbReference type="NCBI Taxonomy" id="1703772"/>
    <lineage>
        <taxon>Bacteria</taxon>
        <taxon>Bacteria division TA06</taxon>
    </lineage>
</organism>
<evidence type="ECO:0000256" key="13">
    <source>
        <dbReference type="ARBA" id="ARBA00023146"/>
    </source>
</evidence>
<dbReference type="Proteomes" id="UP000051012">
    <property type="component" value="Unassembled WGS sequence"/>
</dbReference>
<dbReference type="Gene3D" id="2.40.50.140">
    <property type="entry name" value="Nucleic acid-binding proteins"/>
    <property type="match status" value="1"/>
</dbReference>
<dbReference type="AlphaFoldDB" id="A0A0S7YE10"/>
<sequence length="778" mass="87853">MLVSLKWLEEILGKKLGVSRLKRISLNLGLEVEDELSFAPDGIIIGRIEECPTHPKQKNLRILRIRTHTTVQIVTAAKNIKEGDLVLVGPAGIEFNGQKILKKEFSGVVSEGILISEQELGLTDTSTGVIVLEHGRPGSAFQDVFDNVVLDIGATPNRPDWLSVNGIAREIAIGFGIDYREKENFDELKHYNRPIAFKLRVTDIKGCPRYTARLFEDVVVHESPFWMKWRLHCMGMKGINNVVDSTNIMMFYTGQPLHPFDADLIKGGILVRRAHAGEQFITLEGTTLKLQKDDLAIADREGVIALAGIVGARRGQISQTTTRVVLESAYFNPHRIGHTARRLGIMTEASIRFERGGDIRAVDRTSFESGKLFTQYSGAKEIGFVVCGSKGRTKRVTFSTSRMNNILSIQLSEREVKSLLSKVGIEARGSKIITAKIPHYRRDLQIEEDIYEEIARVYGYMNIPQKSSQRWAGSVVVDRTLLNEERLKSYLVGQGFSEAYTLSLLSSRRLADLGYENFVKIKNPLNERFDALRPTLFCGLLDTINYNISKGNKSLKFFEIGNILLPETPYQQRSVGLIMGGERYPNFWSQKRDKIDYFDAKGAIEGILRFLHVKDIVFKPVVKKSLNQAVSICAAGRELGYLGCVDAALCKEDYFYIEMVLKPIWSFMSEPFYMPSAKFPANTRDLSFLVDETIEVPDVIDAITKVSGPVLERVNLFDYYKGNNVPSGKKNLGFRLYFRAPDRTLTDKEVDSFIKRIAGDVVRKFRAELRTKEQNWTN</sequence>
<dbReference type="InterPro" id="IPR005147">
    <property type="entry name" value="tRNA_synthase_B5-dom"/>
</dbReference>
<dbReference type="PROSITE" id="PS51447">
    <property type="entry name" value="FDX_ACB"/>
    <property type="match status" value="1"/>
</dbReference>
<dbReference type="SUPFAM" id="SSF56037">
    <property type="entry name" value="PheT/TilS domain"/>
    <property type="match status" value="1"/>
</dbReference>
<keyword evidence="6 15" id="KW-0436">Ligase</keyword>
<dbReference type="GO" id="GO:0004826">
    <property type="term" value="F:phenylalanine-tRNA ligase activity"/>
    <property type="evidence" value="ECO:0007669"/>
    <property type="project" value="UniProtKB-UniRule"/>
</dbReference>
<dbReference type="Pfam" id="PF03484">
    <property type="entry name" value="B5"/>
    <property type="match status" value="1"/>
</dbReference>
<keyword evidence="4 15" id="KW-0963">Cytoplasm</keyword>
<evidence type="ECO:0000256" key="2">
    <source>
        <dbReference type="ARBA" id="ARBA00008653"/>
    </source>
</evidence>
<dbReference type="SMART" id="SM00874">
    <property type="entry name" value="B5"/>
    <property type="match status" value="1"/>
</dbReference>
<dbReference type="InterPro" id="IPR020825">
    <property type="entry name" value="Phe-tRNA_synthase-like_B3/B4"/>
</dbReference>
<name>A0A0S7YE10_UNCT6</name>
<feature type="domain" description="FDX-ACB" evidence="18">
    <location>
        <begin position="677"/>
        <end position="770"/>
    </location>
</feature>
<dbReference type="InterPro" id="IPR033714">
    <property type="entry name" value="tRNA_bind_bactPheRS"/>
</dbReference>
<dbReference type="EC" id="6.1.1.20" evidence="15"/>
<comment type="similarity">
    <text evidence="2 15">Belongs to the phenylalanyl-tRNA synthetase beta subunit family. Type 1 subfamily.</text>
</comment>
<evidence type="ECO:0000256" key="1">
    <source>
        <dbReference type="ARBA" id="ARBA00004496"/>
    </source>
</evidence>
<dbReference type="SUPFAM" id="SSF50249">
    <property type="entry name" value="Nucleic acid-binding proteins"/>
    <property type="match status" value="1"/>
</dbReference>
<dbReference type="InterPro" id="IPR005146">
    <property type="entry name" value="B3/B4_tRNA-bd"/>
</dbReference>